<accession>A0A2M8KXE8</accession>
<dbReference type="SUPFAM" id="SSF51735">
    <property type="entry name" value="NAD(P)-binding Rossmann-fold domains"/>
    <property type="match status" value="1"/>
</dbReference>
<dbReference type="EMBL" id="PFEF01000005">
    <property type="protein sequence ID" value="PJE64608.1"/>
    <property type="molecule type" value="Genomic_DNA"/>
</dbReference>
<keyword evidence="2" id="KW-0560">Oxidoreductase</keyword>
<organism evidence="4 5">
    <name type="scientific">Candidatus Ryanbacteria bacterium CG10_big_fil_rev_8_21_14_0_10_43_42</name>
    <dbReference type="NCBI Taxonomy" id="1974864"/>
    <lineage>
        <taxon>Bacteria</taxon>
        <taxon>Candidatus Ryaniibacteriota</taxon>
    </lineage>
</organism>
<evidence type="ECO:0000256" key="2">
    <source>
        <dbReference type="RuleBase" id="RU364082"/>
    </source>
</evidence>
<dbReference type="Pfam" id="PF04321">
    <property type="entry name" value="RmlD_sub_bind"/>
    <property type="match status" value="1"/>
</dbReference>
<keyword evidence="2" id="KW-0521">NADP</keyword>
<dbReference type="GO" id="GO:0008831">
    <property type="term" value="F:dTDP-4-dehydrorhamnose reductase activity"/>
    <property type="evidence" value="ECO:0007669"/>
    <property type="project" value="UniProtKB-EC"/>
</dbReference>
<comment type="function">
    <text evidence="2">Catalyzes the reduction of dTDP-6-deoxy-L-lyxo-4-hexulose to yield dTDP-L-rhamnose.</text>
</comment>
<dbReference type="InterPro" id="IPR036291">
    <property type="entry name" value="NAD(P)-bd_dom_sf"/>
</dbReference>
<evidence type="ECO:0000259" key="3">
    <source>
        <dbReference type="Pfam" id="PF04321"/>
    </source>
</evidence>
<comment type="similarity">
    <text evidence="1 2">Belongs to the dTDP-4-dehydrorhamnose reductase family.</text>
</comment>
<evidence type="ECO:0000313" key="5">
    <source>
        <dbReference type="Proteomes" id="UP000229098"/>
    </source>
</evidence>
<dbReference type="PANTHER" id="PTHR10491:SF4">
    <property type="entry name" value="METHIONINE ADENOSYLTRANSFERASE 2 SUBUNIT BETA"/>
    <property type="match status" value="1"/>
</dbReference>
<reference evidence="5" key="1">
    <citation type="submission" date="2017-09" db="EMBL/GenBank/DDBJ databases">
        <title>Depth-based differentiation of microbial function through sediment-hosted aquifers and enrichment of novel symbionts in the deep terrestrial subsurface.</title>
        <authorList>
            <person name="Probst A.J."/>
            <person name="Ladd B."/>
            <person name="Jarett J.K."/>
            <person name="Geller-Mcgrath D.E."/>
            <person name="Sieber C.M.K."/>
            <person name="Emerson J.B."/>
            <person name="Anantharaman K."/>
            <person name="Thomas B.C."/>
            <person name="Malmstrom R."/>
            <person name="Stieglmeier M."/>
            <person name="Klingl A."/>
            <person name="Woyke T."/>
            <person name="Ryan C.M."/>
            <person name="Banfield J.F."/>
        </authorList>
    </citation>
    <scope>NUCLEOTIDE SEQUENCE [LARGE SCALE GENOMIC DNA]</scope>
</reference>
<name>A0A2M8KXE8_9BACT</name>
<dbReference type="GO" id="GO:0019305">
    <property type="term" value="P:dTDP-rhamnose biosynthetic process"/>
    <property type="evidence" value="ECO:0007669"/>
    <property type="project" value="UniProtKB-UniPathway"/>
</dbReference>
<comment type="caution">
    <text evidence="4">The sequence shown here is derived from an EMBL/GenBank/DDBJ whole genome shotgun (WGS) entry which is preliminary data.</text>
</comment>
<feature type="domain" description="RmlD-like substrate binding" evidence="3">
    <location>
        <begin position="6"/>
        <end position="292"/>
    </location>
</feature>
<dbReference type="Proteomes" id="UP000229098">
    <property type="component" value="Unassembled WGS sequence"/>
</dbReference>
<dbReference type="InterPro" id="IPR005913">
    <property type="entry name" value="dTDP_dehydrorham_reduct"/>
</dbReference>
<dbReference type="Gene3D" id="3.90.25.10">
    <property type="entry name" value="UDP-galactose 4-epimerase, domain 1"/>
    <property type="match status" value="1"/>
</dbReference>
<dbReference type="Gene3D" id="3.40.50.720">
    <property type="entry name" value="NAD(P)-binding Rossmann-like Domain"/>
    <property type="match status" value="1"/>
</dbReference>
<dbReference type="EC" id="1.1.1.133" evidence="2"/>
<comment type="pathway">
    <text evidence="2">Carbohydrate biosynthesis; dTDP-L-rhamnose biosynthesis.</text>
</comment>
<dbReference type="AlphaFoldDB" id="A0A2M8KXE8"/>
<protein>
    <recommendedName>
        <fullName evidence="2">dTDP-4-dehydrorhamnose reductase</fullName>
        <ecNumber evidence="2">1.1.1.133</ecNumber>
    </recommendedName>
</protein>
<evidence type="ECO:0000256" key="1">
    <source>
        <dbReference type="ARBA" id="ARBA00010944"/>
    </source>
</evidence>
<dbReference type="PANTHER" id="PTHR10491">
    <property type="entry name" value="DTDP-4-DEHYDRORHAMNOSE REDUCTASE"/>
    <property type="match status" value="1"/>
</dbReference>
<dbReference type="CDD" id="cd05254">
    <property type="entry name" value="dTDP_HR_like_SDR_e"/>
    <property type="match status" value="1"/>
</dbReference>
<evidence type="ECO:0000313" key="4">
    <source>
        <dbReference type="EMBL" id="PJE64608.1"/>
    </source>
</evidence>
<dbReference type="UniPathway" id="UPA00124"/>
<proteinExistence type="inferred from homology"/>
<dbReference type="InterPro" id="IPR029903">
    <property type="entry name" value="RmlD-like-bd"/>
</dbReference>
<dbReference type="GO" id="GO:0005829">
    <property type="term" value="C:cytosol"/>
    <property type="evidence" value="ECO:0007669"/>
    <property type="project" value="TreeGrafter"/>
</dbReference>
<gene>
    <name evidence="4" type="ORF">COU90_02090</name>
</gene>
<sequence length="300" mass="33863">MNSPKNVLITGASGMLGSAFVDILAGKDYAVRALDHAALDVTNRDAVLAEKEHAPDWIIHTAGIVNADFCEENQKTCFQSHVEGTKNIVLLAKQTGARLFYPQSFLIFDGAESPITETTVPHPLSVYGEVKWDAEQIVYAMAPHALIVRMAGFFGGDEKDKNFVGKFAKHLRKCIDNEIRTIEVGDRVWQPTFTEDLARNSVLLLEEGKEGIYTMASKGEASFFDVAVTMVDVFGLSNKIEIIKVSAADIERKTRENARRPQYAEMENKRLIQERLDKMRPWREALEEYLKHDYFKDLFN</sequence>